<proteinExistence type="predicted"/>
<accession>A0A7W9FZG7</accession>
<evidence type="ECO:0000313" key="3">
    <source>
        <dbReference type="Proteomes" id="UP000579153"/>
    </source>
</evidence>
<dbReference type="Gene3D" id="1.10.357.10">
    <property type="entry name" value="Tetracycline Repressor, domain 2"/>
    <property type="match status" value="1"/>
</dbReference>
<organism evidence="2 3">
    <name type="scientific">Nonomuraea jabiensis</name>
    <dbReference type="NCBI Taxonomy" id="882448"/>
    <lineage>
        <taxon>Bacteria</taxon>
        <taxon>Bacillati</taxon>
        <taxon>Actinomycetota</taxon>
        <taxon>Actinomycetes</taxon>
        <taxon>Streptosporangiales</taxon>
        <taxon>Streptosporangiaceae</taxon>
        <taxon>Nonomuraea</taxon>
    </lineage>
</organism>
<feature type="region of interest" description="Disordered" evidence="1">
    <location>
        <begin position="30"/>
        <end position="57"/>
    </location>
</feature>
<sequence>MDSTASTARARRFAVSFRFALLTHPALLPLPATRPVPTPGGLDPLKPPASQARSSRVGALRAMGLGL</sequence>
<gene>
    <name evidence="2" type="ORF">HD596_001095</name>
</gene>
<dbReference type="EMBL" id="JACHMB010000001">
    <property type="protein sequence ID" value="MBB5774339.1"/>
    <property type="molecule type" value="Genomic_DNA"/>
</dbReference>
<dbReference type="AlphaFoldDB" id="A0A7W9FZG7"/>
<name>A0A7W9FZG7_9ACTN</name>
<comment type="caution">
    <text evidence="2">The sequence shown here is derived from an EMBL/GenBank/DDBJ whole genome shotgun (WGS) entry which is preliminary data.</text>
</comment>
<dbReference type="RefSeq" id="WP_185068201.1">
    <property type="nucleotide sequence ID" value="NZ_JACHMB010000001.1"/>
</dbReference>
<evidence type="ECO:0000256" key="1">
    <source>
        <dbReference type="SAM" id="MobiDB-lite"/>
    </source>
</evidence>
<dbReference type="Proteomes" id="UP000579153">
    <property type="component" value="Unassembled WGS sequence"/>
</dbReference>
<evidence type="ECO:0000313" key="2">
    <source>
        <dbReference type="EMBL" id="MBB5774339.1"/>
    </source>
</evidence>
<protein>
    <submittedName>
        <fullName evidence="2">Uncharacterized protein</fullName>
    </submittedName>
</protein>
<keyword evidence="3" id="KW-1185">Reference proteome</keyword>
<reference evidence="2 3" key="1">
    <citation type="submission" date="2020-08" db="EMBL/GenBank/DDBJ databases">
        <title>Sequencing the genomes of 1000 actinobacteria strains.</title>
        <authorList>
            <person name="Klenk H.-P."/>
        </authorList>
    </citation>
    <scope>NUCLEOTIDE SEQUENCE [LARGE SCALE GENOMIC DNA]</scope>
    <source>
        <strain evidence="2 3">DSM 45507</strain>
    </source>
</reference>